<keyword evidence="3" id="KW-1185">Reference proteome</keyword>
<dbReference type="AlphaFoldDB" id="A0A2R4T3D7"/>
<evidence type="ECO:0000313" key="2">
    <source>
        <dbReference type="EMBL" id="AVZ73594.1"/>
    </source>
</evidence>
<protein>
    <submittedName>
        <fullName evidence="2">Uncharacterized protein</fullName>
    </submittedName>
</protein>
<accession>A0A2R4T3D7</accession>
<name>A0A2R4T3D7_9ACTN</name>
<evidence type="ECO:0000256" key="1">
    <source>
        <dbReference type="SAM" id="MobiDB-lite"/>
    </source>
</evidence>
<gene>
    <name evidence="2" type="ORF">SLUN_16855</name>
</gene>
<dbReference type="Proteomes" id="UP000244201">
    <property type="component" value="Chromosome"/>
</dbReference>
<evidence type="ECO:0000313" key="3">
    <source>
        <dbReference type="Proteomes" id="UP000244201"/>
    </source>
</evidence>
<reference evidence="2 3" key="1">
    <citation type="submission" date="2018-01" db="EMBL/GenBank/DDBJ databases">
        <title>Complete genome sequence of Streptomyces lunaelactis MM109T, a Ferroverdin A producer isolated from cave moonmilk deposits.</title>
        <authorList>
            <person name="Naome A."/>
            <person name="Martinet L."/>
            <person name="Maciejewska M."/>
            <person name="Anderssen S."/>
            <person name="Adam D."/>
            <person name="Tenconi E."/>
            <person name="Deflandre B."/>
            <person name="Arguelles-Arias A."/>
            <person name="Calusinska M."/>
            <person name="Copieters W."/>
            <person name="Karim L."/>
            <person name="Hanikenne M."/>
            <person name="Baurain D."/>
            <person name="van Wezel G."/>
            <person name="Smargiasso N."/>
            <person name="de Pauw E."/>
            <person name="Delfosse P."/>
            <person name="Rigali S."/>
        </authorList>
    </citation>
    <scope>NUCLEOTIDE SEQUENCE [LARGE SCALE GENOMIC DNA]</scope>
    <source>
        <strain evidence="2 3">MM109</strain>
    </source>
</reference>
<sequence length="83" mass="8910">MSRRTVRMDTPKPAGYALVGQTLPQHLQQGQVPLVGAVTVGCQGLSEGSCAFPDELEELVEGRDHAGEVEDERAPRWPPGSRG</sequence>
<dbReference type="KEGG" id="slk:SLUN_16855"/>
<dbReference type="EMBL" id="CP026304">
    <property type="protein sequence ID" value="AVZ73594.1"/>
    <property type="molecule type" value="Genomic_DNA"/>
</dbReference>
<proteinExistence type="predicted"/>
<organism evidence="2 3">
    <name type="scientific">Streptomyces lunaelactis</name>
    <dbReference type="NCBI Taxonomy" id="1535768"/>
    <lineage>
        <taxon>Bacteria</taxon>
        <taxon>Bacillati</taxon>
        <taxon>Actinomycetota</taxon>
        <taxon>Actinomycetes</taxon>
        <taxon>Kitasatosporales</taxon>
        <taxon>Streptomycetaceae</taxon>
        <taxon>Streptomyces</taxon>
    </lineage>
</organism>
<feature type="region of interest" description="Disordered" evidence="1">
    <location>
        <begin position="62"/>
        <end position="83"/>
    </location>
</feature>
<feature type="compositionally biased region" description="Basic and acidic residues" evidence="1">
    <location>
        <begin position="62"/>
        <end position="75"/>
    </location>
</feature>